<dbReference type="AlphaFoldDB" id="A0A923NPD8"/>
<evidence type="ECO:0000256" key="1">
    <source>
        <dbReference type="SAM" id="MobiDB-lite"/>
    </source>
</evidence>
<sequence length="263" mass="30928">MYNANEFLHELLRRYRQMEKEQRKELETLPEGQLTIRSSQGRVNYVQLIPASPGEKRIRRGITNNPPLLRSLARKKYLQRSLAILETNIPALEALLHVHQEPTPDAILRQLPHSLQALPPEFFLPEQRKKNQWATAEYEKDPSRPEQKSHVTSRGLRVRSKSEAIIAEHLDAHGIPYRYEQVLYIENRRFSPDFTIWRPDGLMFWEHCGLVNDSSYMKHHKWKLSMYERAGIVPWKNLIVTYDDDFGNLNIARIEAEITTLLL</sequence>
<dbReference type="EMBL" id="JACRYT010000011">
    <property type="protein sequence ID" value="MBC6680270.1"/>
    <property type="molecule type" value="Genomic_DNA"/>
</dbReference>
<gene>
    <name evidence="2" type="ORF">H9L42_10530</name>
</gene>
<feature type="compositionally biased region" description="Basic and acidic residues" evidence="1">
    <location>
        <begin position="137"/>
        <end position="149"/>
    </location>
</feature>
<reference evidence="2" key="1">
    <citation type="submission" date="2020-08" db="EMBL/GenBank/DDBJ databases">
        <title>Genome public.</title>
        <authorList>
            <person name="Liu C."/>
            <person name="Sun Q."/>
        </authorList>
    </citation>
    <scope>NUCLEOTIDE SEQUENCE</scope>
    <source>
        <strain evidence="2">BX12</strain>
    </source>
</reference>
<protein>
    <submittedName>
        <fullName evidence="2">Uncharacterized protein</fullName>
    </submittedName>
</protein>
<evidence type="ECO:0000313" key="3">
    <source>
        <dbReference type="Proteomes" id="UP000602647"/>
    </source>
</evidence>
<proteinExistence type="predicted"/>
<dbReference type="RefSeq" id="WP_187303369.1">
    <property type="nucleotide sequence ID" value="NZ_JACRYT010000011.1"/>
</dbReference>
<organism evidence="2 3">
    <name type="scientific">Zhenpiania hominis</name>
    <dbReference type="NCBI Taxonomy" id="2763644"/>
    <lineage>
        <taxon>Bacteria</taxon>
        <taxon>Bacillati</taxon>
        <taxon>Bacillota</taxon>
        <taxon>Clostridia</taxon>
        <taxon>Peptostreptococcales</taxon>
        <taxon>Anaerovoracaceae</taxon>
        <taxon>Zhenpiania</taxon>
    </lineage>
</organism>
<name>A0A923NPD8_9FIRM</name>
<accession>A0A923NPD8</accession>
<keyword evidence="3" id="KW-1185">Reference proteome</keyword>
<feature type="region of interest" description="Disordered" evidence="1">
    <location>
        <begin position="133"/>
        <end position="156"/>
    </location>
</feature>
<comment type="caution">
    <text evidence="2">The sequence shown here is derived from an EMBL/GenBank/DDBJ whole genome shotgun (WGS) entry which is preliminary data.</text>
</comment>
<evidence type="ECO:0000313" key="2">
    <source>
        <dbReference type="EMBL" id="MBC6680270.1"/>
    </source>
</evidence>
<dbReference type="Gene3D" id="3.40.91.30">
    <property type="match status" value="1"/>
</dbReference>
<dbReference type="Proteomes" id="UP000602647">
    <property type="component" value="Unassembled WGS sequence"/>
</dbReference>